<proteinExistence type="predicted"/>
<accession>A0AAJ8MZQ0</accession>
<sequence>MHPITIVLLIIFIIVVLYFIRLGTKTGTSHSADPHDTHRLWEWFKSKR</sequence>
<dbReference type="Proteomes" id="UP000321816">
    <property type="component" value="Chromosome"/>
</dbReference>
<name>A0AAJ8MZQ0_9BACI</name>
<reference evidence="2 3" key="1">
    <citation type="submission" date="2024-01" db="EMBL/GenBank/DDBJ databases">
        <title>Complete Genome Sequence of Alkalicoccus halolimnae BZ-SZ-XJ29T, a Moderately Halophilic Bacterium Isolated from a Salt Lake.</title>
        <authorList>
            <person name="Zhao B."/>
        </authorList>
    </citation>
    <scope>NUCLEOTIDE SEQUENCE [LARGE SCALE GENOMIC DNA]</scope>
    <source>
        <strain evidence="2 3">BZ-SZ-XJ29</strain>
    </source>
</reference>
<keyword evidence="1" id="KW-1133">Transmembrane helix</keyword>
<evidence type="ECO:0000313" key="3">
    <source>
        <dbReference type="Proteomes" id="UP000321816"/>
    </source>
</evidence>
<evidence type="ECO:0000313" key="2">
    <source>
        <dbReference type="EMBL" id="WWD78965.1"/>
    </source>
</evidence>
<dbReference type="RefSeq" id="WP_187254634.1">
    <property type="nucleotide sequence ID" value="NZ_CP144914.1"/>
</dbReference>
<keyword evidence="1" id="KW-0812">Transmembrane</keyword>
<protein>
    <submittedName>
        <fullName evidence="2">Uncharacterized protein</fullName>
    </submittedName>
</protein>
<keyword evidence="1" id="KW-0472">Membrane</keyword>
<dbReference type="KEGG" id="ahal:FTX54_011080"/>
<gene>
    <name evidence="2" type="ORF">FTX54_011080</name>
</gene>
<dbReference type="EMBL" id="CP144914">
    <property type="protein sequence ID" value="WWD78965.1"/>
    <property type="molecule type" value="Genomic_DNA"/>
</dbReference>
<keyword evidence="3" id="KW-1185">Reference proteome</keyword>
<evidence type="ECO:0000256" key="1">
    <source>
        <dbReference type="SAM" id="Phobius"/>
    </source>
</evidence>
<feature type="transmembrane region" description="Helical" evidence="1">
    <location>
        <begin position="6"/>
        <end position="24"/>
    </location>
</feature>
<organism evidence="2 3">
    <name type="scientific">Alkalicoccus halolimnae</name>
    <dbReference type="NCBI Taxonomy" id="1667239"/>
    <lineage>
        <taxon>Bacteria</taxon>
        <taxon>Bacillati</taxon>
        <taxon>Bacillota</taxon>
        <taxon>Bacilli</taxon>
        <taxon>Bacillales</taxon>
        <taxon>Bacillaceae</taxon>
        <taxon>Alkalicoccus</taxon>
    </lineage>
</organism>
<dbReference type="AlphaFoldDB" id="A0AAJ8MZQ0"/>